<gene>
    <name evidence="1" type="ORF">SFRICE_038263</name>
</gene>
<reference evidence="1" key="1">
    <citation type="submission" date="2016-07" db="EMBL/GenBank/DDBJ databases">
        <authorList>
            <person name="Bretaudeau A."/>
        </authorList>
    </citation>
    <scope>NUCLEOTIDE SEQUENCE</scope>
    <source>
        <strain evidence="1">Rice</strain>
        <tissue evidence="1">Whole body</tissue>
    </source>
</reference>
<sequence length="148" mass="16335">MAGKGADGSPDEPVGYVVDAVNVKNECYSNCRLRNNHGTHKYSTDITVARTHSINGREELRLHIPECKSRVLPKIALITRYTTGDIMPPRAEALVYKKGHIQEVSQHFVNVKHIFCGFIAIRVESTAGTPTNARRKVKLLADVAKPSA</sequence>
<protein>
    <submittedName>
        <fullName evidence="1">SFRICE_038263</fullName>
    </submittedName>
</protein>
<accession>A0A2H1X1C7</accession>
<organism evidence="1">
    <name type="scientific">Spodoptera frugiperda</name>
    <name type="common">Fall armyworm</name>
    <dbReference type="NCBI Taxonomy" id="7108"/>
    <lineage>
        <taxon>Eukaryota</taxon>
        <taxon>Metazoa</taxon>
        <taxon>Ecdysozoa</taxon>
        <taxon>Arthropoda</taxon>
        <taxon>Hexapoda</taxon>
        <taxon>Insecta</taxon>
        <taxon>Pterygota</taxon>
        <taxon>Neoptera</taxon>
        <taxon>Endopterygota</taxon>
        <taxon>Lepidoptera</taxon>
        <taxon>Glossata</taxon>
        <taxon>Ditrysia</taxon>
        <taxon>Noctuoidea</taxon>
        <taxon>Noctuidae</taxon>
        <taxon>Amphipyrinae</taxon>
        <taxon>Spodoptera</taxon>
    </lineage>
</organism>
<dbReference type="AlphaFoldDB" id="A0A2H1X1C7"/>
<name>A0A2H1X1C7_SPOFR</name>
<dbReference type="EMBL" id="ODYU01012675">
    <property type="protein sequence ID" value="SOQ59111.1"/>
    <property type="molecule type" value="Genomic_DNA"/>
</dbReference>
<proteinExistence type="predicted"/>
<evidence type="ECO:0000313" key="1">
    <source>
        <dbReference type="EMBL" id="SOQ59111.1"/>
    </source>
</evidence>